<evidence type="ECO:0000313" key="7">
    <source>
        <dbReference type="Proteomes" id="UP000032417"/>
    </source>
</evidence>
<dbReference type="SUPFAM" id="SSF54862">
    <property type="entry name" value="4Fe-4S ferredoxins"/>
    <property type="match status" value="1"/>
</dbReference>
<name>A0A098BWX2_9BACT</name>
<evidence type="ECO:0000256" key="2">
    <source>
        <dbReference type="ARBA" id="ARBA00022723"/>
    </source>
</evidence>
<dbReference type="Gene3D" id="3.30.70.20">
    <property type="match status" value="1"/>
</dbReference>
<dbReference type="EMBL" id="LN515532">
    <property type="protein sequence ID" value="CEA15169.1"/>
    <property type="molecule type" value="Genomic_DNA"/>
</dbReference>
<evidence type="ECO:0000256" key="3">
    <source>
        <dbReference type="ARBA" id="ARBA00023004"/>
    </source>
</evidence>
<proteinExistence type="predicted"/>
<dbReference type="PATRIC" id="fig|1562970.3.peg.397"/>
<dbReference type="InterPro" id="IPR017896">
    <property type="entry name" value="4Fe4S_Fe-S-bd"/>
</dbReference>
<evidence type="ECO:0000256" key="4">
    <source>
        <dbReference type="ARBA" id="ARBA00023014"/>
    </source>
</evidence>
<dbReference type="OrthoDB" id="9804603at2"/>
<dbReference type="HOGENOM" id="CLU_139698_5_3_10"/>
<feature type="domain" description="4Fe-4S ferredoxin-type" evidence="5">
    <location>
        <begin position="6"/>
        <end position="35"/>
    </location>
</feature>
<dbReference type="Proteomes" id="UP000032417">
    <property type="component" value="Chromosome 1"/>
</dbReference>
<evidence type="ECO:0000259" key="5">
    <source>
        <dbReference type="PROSITE" id="PS51379"/>
    </source>
</evidence>
<dbReference type="Pfam" id="PF12838">
    <property type="entry name" value="Fer4_7"/>
    <property type="match status" value="1"/>
</dbReference>
<keyword evidence="7" id="KW-1185">Reference proteome</keyword>
<dbReference type="PANTHER" id="PTHR43687">
    <property type="entry name" value="ADENYLYLSULFATE REDUCTASE, BETA SUBUNIT"/>
    <property type="match status" value="1"/>
</dbReference>
<dbReference type="STRING" id="1562970.ING2E5B_0400"/>
<accession>A0A098BWX2</accession>
<sequence length="76" mass="8472">MAKFIGYVVVDKDHCKGCDLCVVSCPTDVLELEPREVNDRGYHYVYMKNPDDCIGCANCGYVCPDACLTVYKKKVG</sequence>
<dbReference type="GO" id="GO:0046872">
    <property type="term" value="F:metal ion binding"/>
    <property type="evidence" value="ECO:0007669"/>
    <property type="project" value="UniProtKB-KW"/>
</dbReference>
<keyword evidence="3" id="KW-0408">Iron</keyword>
<keyword evidence="2" id="KW-0479">Metal-binding</keyword>
<dbReference type="InterPro" id="IPR017900">
    <property type="entry name" value="4Fe4S_Fe_S_CS"/>
</dbReference>
<evidence type="ECO:0000313" key="6">
    <source>
        <dbReference type="EMBL" id="CEA15169.1"/>
    </source>
</evidence>
<evidence type="ECO:0000256" key="1">
    <source>
        <dbReference type="ARBA" id="ARBA00022485"/>
    </source>
</evidence>
<dbReference type="KEGG" id="pbt:ING2E5B_0400"/>
<dbReference type="AlphaFoldDB" id="A0A098BWX2"/>
<reference evidence="6 7" key="1">
    <citation type="submission" date="2014-08" db="EMBL/GenBank/DDBJ databases">
        <authorList>
            <person name="Wibberg D."/>
        </authorList>
    </citation>
    <scope>NUCLEOTIDE SEQUENCE [LARGE SCALE GENOMIC DNA]</scope>
    <source>
        <strain evidence="7">ING2-E5B</strain>
    </source>
</reference>
<gene>
    <name evidence="6" type="ORF">ING2E5B_0400</name>
</gene>
<keyword evidence="4" id="KW-0411">Iron-sulfur</keyword>
<dbReference type="GO" id="GO:0051539">
    <property type="term" value="F:4 iron, 4 sulfur cluster binding"/>
    <property type="evidence" value="ECO:0007669"/>
    <property type="project" value="UniProtKB-KW"/>
</dbReference>
<protein>
    <recommendedName>
        <fullName evidence="5">4Fe-4S ferredoxin-type domain-containing protein</fullName>
    </recommendedName>
</protein>
<feature type="domain" description="4Fe-4S ferredoxin-type" evidence="5">
    <location>
        <begin position="44"/>
        <end position="73"/>
    </location>
</feature>
<organism evidence="6 7">
    <name type="scientific">Fermentimonas caenicola</name>
    <dbReference type="NCBI Taxonomy" id="1562970"/>
    <lineage>
        <taxon>Bacteria</taxon>
        <taxon>Pseudomonadati</taxon>
        <taxon>Bacteroidota</taxon>
        <taxon>Bacteroidia</taxon>
        <taxon>Bacteroidales</taxon>
        <taxon>Dysgonomonadaceae</taxon>
        <taxon>Fermentimonas</taxon>
    </lineage>
</organism>
<dbReference type="InterPro" id="IPR050572">
    <property type="entry name" value="Fe-S_Ferredoxin"/>
</dbReference>
<dbReference type="PROSITE" id="PS51379">
    <property type="entry name" value="4FE4S_FER_2"/>
    <property type="match status" value="2"/>
</dbReference>
<dbReference type="PANTHER" id="PTHR43687:SF1">
    <property type="entry name" value="FERREDOXIN III"/>
    <property type="match status" value="1"/>
</dbReference>
<dbReference type="PROSITE" id="PS00198">
    <property type="entry name" value="4FE4S_FER_1"/>
    <property type="match status" value="2"/>
</dbReference>
<keyword evidence="1" id="KW-0004">4Fe-4S</keyword>